<dbReference type="CDD" id="cd04301">
    <property type="entry name" value="NAT_SF"/>
    <property type="match status" value="1"/>
</dbReference>
<evidence type="ECO:0000313" key="4">
    <source>
        <dbReference type="EMBL" id="MFC3144408.1"/>
    </source>
</evidence>
<keyword evidence="1 4" id="KW-0808">Transferase</keyword>
<dbReference type="RefSeq" id="WP_275633882.1">
    <property type="nucleotide sequence ID" value="NZ_JARGYD010000006.1"/>
</dbReference>
<dbReference type="Gene3D" id="3.40.630.30">
    <property type="match status" value="1"/>
</dbReference>
<dbReference type="InterPro" id="IPR016181">
    <property type="entry name" value="Acyl_CoA_acyltransferase"/>
</dbReference>
<dbReference type="InterPro" id="IPR050680">
    <property type="entry name" value="YpeA/RimI_acetyltransf"/>
</dbReference>
<feature type="domain" description="N-acetyltransferase" evidence="3">
    <location>
        <begin position="13"/>
        <end position="174"/>
    </location>
</feature>
<accession>A0ABV7GRZ3</accession>
<dbReference type="PANTHER" id="PTHR43420">
    <property type="entry name" value="ACETYLTRANSFERASE"/>
    <property type="match status" value="1"/>
</dbReference>
<evidence type="ECO:0000259" key="3">
    <source>
        <dbReference type="PROSITE" id="PS51186"/>
    </source>
</evidence>
<dbReference type="GO" id="GO:0016746">
    <property type="term" value="F:acyltransferase activity"/>
    <property type="evidence" value="ECO:0007669"/>
    <property type="project" value="UniProtKB-KW"/>
</dbReference>
<dbReference type="EMBL" id="JBHRTB010000010">
    <property type="protein sequence ID" value="MFC3144408.1"/>
    <property type="molecule type" value="Genomic_DNA"/>
</dbReference>
<dbReference type="InterPro" id="IPR000182">
    <property type="entry name" value="GNAT_dom"/>
</dbReference>
<proteinExistence type="predicted"/>
<keyword evidence="2 4" id="KW-0012">Acyltransferase</keyword>
<name>A0ABV7GRZ3_9RHOB</name>
<evidence type="ECO:0000313" key="5">
    <source>
        <dbReference type="Proteomes" id="UP001595632"/>
    </source>
</evidence>
<dbReference type="Proteomes" id="UP001595632">
    <property type="component" value="Unassembled WGS sequence"/>
</dbReference>
<organism evidence="4 5">
    <name type="scientific">Psychromarinibacter halotolerans</name>
    <dbReference type="NCBI Taxonomy" id="1775175"/>
    <lineage>
        <taxon>Bacteria</taxon>
        <taxon>Pseudomonadati</taxon>
        <taxon>Pseudomonadota</taxon>
        <taxon>Alphaproteobacteria</taxon>
        <taxon>Rhodobacterales</taxon>
        <taxon>Paracoccaceae</taxon>
        <taxon>Psychromarinibacter</taxon>
    </lineage>
</organism>
<dbReference type="Pfam" id="PF00583">
    <property type="entry name" value="Acetyltransf_1"/>
    <property type="match status" value="1"/>
</dbReference>
<dbReference type="EC" id="2.3.-.-" evidence="4"/>
<keyword evidence="5" id="KW-1185">Reference proteome</keyword>
<gene>
    <name evidence="4" type="ORF">ACFOGP_16915</name>
</gene>
<dbReference type="PANTHER" id="PTHR43420:SF47">
    <property type="entry name" value="N-ACETYLTRANSFERASE DOMAIN-CONTAINING PROTEIN"/>
    <property type="match status" value="1"/>
</dbReference>
<dbReference type="PROSITE" id="PS51186">
    <property type="entry name" value="GNAT"/>
    <property type="match status" value="1"/>
</dbReference>
<dbReference type="SUPFAM" id="SSF55729">
    <property type="entry name" value="Acyl-CoA N-acyltransferases (Nat)"/>
    <property type="match status" value="1"/>
</dbReference>
<evidence type="ECO:0000256" key="1">
    <source>
        <dbReference type="ARBA" id="ARBA00022679"/>
    </source>
</evidence>
<sequence length="182" mass="20248">MQNSATDDTGPAPVIRHVRASDRDAVLDILNAHHVNLGTQRLPFHSDTEVAARIADAPGRVKLVAEIEGAVAGYAELETWPDKPRLRHGAEIDMIATHPDFRGHGVGRALMAALVDMSDRWLQLTRLQLYVWDGNDAAIRLYERFGFVVEGRLRRFVFVDGTYRDALIMARLTDPIQPPSSA</sequence>
<protein>
    <submittedName>
        <fullName evidence="4">GNAT family N-acetyltransferase</fullName>
        <ecNumber evidence="4">2.3.-.-</ecNumber>
    </submittedName>
</protein>
<evidence type="ECO:0000256" key="2">
    <source>
        <dbReference type="ARBA" id="ARBA00023315"/>
    </source>
</evidence>
<reference evidence="5" key="1">
    <citation type="journal article" date="2019" name="Int. J. Syst. Evol. Microbiol.">
        <title>The Global Catalogue of Microorganisms (GCM) 10K type strain sequencing project: providing services to taxonomists for standard genome sequencing and annotation.</title>
        <authorList>
            <consortium name="The Broad Institute Genomics Platform"/>
            <consortium name="The Broad Institute Genome Sequencing Center for Infectious Disease"/>
            <person name="Wu L."/>
            <person name="Ma J."/>
        </authorList>
    </citation>
    <scope>NUCLEOTIDE SEQUENCE [LARGE SCALE GENOMIC DNA]</scope>
    <source>
        <strain evidence="5">KCTC 52366</strain>
    </source>
</reference>
<comment type="caution">
    <text evidence="4">The sequence shown here is derived from an EMBL/GenBank/DDBJ whole genome shotgun (WGS) entry which is preliminary data.</text>
</comment>